<protein>
    <submittedName>
        <fullName evidence="2">Uncharacterized protein</fullName>
    </submittedName>
</protein>
<reference evidence="2 3" key="1">
    <citation type="submission" date="2019-05" db="EMBL/GenBank/DDBJ databases">
        <title>Another draft genome of Portunus trituberculatus and its Hox gene families provides insights of decapod evolution.</title>
        <authorList>
            <person name="Jeong J.-H."/>
            <person name="Song I."/>
            <person name="Kim S."/>
            <person name="Choi T."/>
            <person name="Kim D."/>
            <person name="Ryu S."/>
            <person name="Kim W."/>
        </authorList>
    </citation>
    <scope>NUCLEOTIDE SEQUENCE [LARGE SCALE GENOMIC DNA]</scope>
    <source>
        <tissue evidence="2">Muscle</tissue>
    </source>
</reference>
<dbReference type="EMBL" id="VSRR010003491">
    <property type="protein sequence ID" value="MPC36339.1"/>
    <property type="molecule type" value="Genomic_DNA"/>
</dbReference>
<evidence type="ECO:0000256" key="1">
    <source>
        <dbReference type="SAM" id="MobiDB-lite"/>
    </source>
</evidence>
<organism evidence="2 3">
    <name type="scientific">Portunus trituberculatus</name>
    <name type="common">Swimming crab</name>
    <name type="synonym">Neptunus trituberculatus</name>
    <dbReference type="NCBI Taxonomy" id="210409"/>
    <lineage>
        <taxon>Eukaryota</taxon>
        <taxon>Metazoa</taxon>
        <taxon>Ecdysozoa</taxon>
        <taxon>Arthropoda</taxon>
        <taxon>Crustacea</taxon>
        <taxon>Multicrustacea</taxon>
        <taxon>Malacostraca</taxon>
        <taxon>Eumalacostraca</taxon>
        <taxon>Eucarida</taxon>
        <taxon>Decapoda</taxon>
        <taxon>Pleocyemata</taxon>
        <taxon>Brachyura</taxon>
        <taxon>Eubrachyura</taxon>
        <taxon>Portunoidea</taxon>
        <taxon>Portunidae</taxon>
        <taxon>Portuninae</taxon>
        <taxon>Portunus</taxon>
    </lineage>
</organism>
<dbReference type="Proteomes" id="UP000324222">
    <property type="component" value="Unassembled WGS sequence"/>
</dbReference>
<evidence type="ECO:0000313" key="3">
    <source>
        <dbReference type="Proteomes" id="UP000324222"/>
    </source>
</evidence>
<dbReference type="AlphaFoldDB" id="A0A5B7ETD2"/>
<sequence>MSGKGEPCQQCGEQVNLRNGLAPVSHTLTVTHRLATTNKQLHHTTTRAIPQHRHSSKTSGSCTQATQHQH</sequence>
<feature type="compositionally biased region" description="Basic residues" evidence="1">
    <location>
        <begin position="40"/>
        <end position="56"/>
    </location>
</feature>
<proteinExistence type="predicted"/>
<comment type="caution">
    <text evidence="2">The sequence shown here is derived from an EMBL/GenBank/DDBJ whole genome shotgun (WGS) entry which is preliminary data.</text>
</comment>
<feature type="region of interest" description="Disordered" evidence="1">
    <location>
        <begin position="36"/>
        <end position="70"/>
    </location>
</feature>
<name>A0A5B7ETD2_PORTR</name>
<evidence type="ECO:0000313" key="2">
    <source>
        <dbReference type="EMBL" id="MPC36339.1"/>
    </source>
</evidence>
<gene>
    <name evidence="2" type="ORF">E2C01_029793</name>
</gene>
<keyword evidence="3" id="KW-1185">Reference proteome</keyword>
<accession>A0A5B7ETD2</accession>
<feature type="compositionally biased region" description="Polar residues" evidence="1">
    <location>
        <begin position="57"/>
        <end position="70"/>
    </location>
</feature>